<keyword evidence="4" id="KW-0493">Microtubule</keyword>
<reference evidence="8 9" key="1">
    <citation type="submission" date="2018-06" db="EMBL/GenBank/DDBJ databases">
        <title>The Genome of Cuscuta australis (Dodder) Provides Insight into the Evolution of Plant Parasitism.</title>
        <authorList>
            <person name="Liu H."/>
        </authorList>
    </citation>
    <scope>NUCLEOTIDE SEQUENCE [LARGE SCALE GENOMIC DNA]</scope>
    <source>
        <strain evidence="9">cv. Yunnan</strain>
        <tissue evidence="8">Vines</tissue>
    </source>
</reference>
<keyword evidence="9" id="KW-1185">Reference proteome</keyword>
<comment type="similarity">
    <text evidence="2">Belongs to the TPX2 family.</text>
</comment>
<proteinExistence type="inferred from homology"/>
<comment type="caution">
    <text evidence="8">The sequence shown here is derived from an EMBL/GenBank/DDBJ whole genome shotgun (WGS) entry which is preliminary data.</text>
</comment>
<dbReference type="GO" id="GO:0005819">
    <property type="term" value="C:spindle"/>
    <property type="evidence" value="ECO:0007669"/>
    <property type="project" value="InterPro"/>
</dbReference>
<name>A0A328DNH7_9ASTE</name>
<evidence type="ECO:0000256" key="4">
    <source>
        <dbReference type="ARBA" id="ARBA00022701"/>
    </source>
</evidence>
<gene>
    <name evidence="8" type="ORF">DM860_005089</name>
</gene>
<evidence type="ECO:0000313" key="9">
    <source>
        <dbReference type="Proteomes" id="UP000249390"/>
    </source>
</evidence>
<keyword evidence="3" id="KW-0963">Cytoplasm</keyword>
<comment type="subcellular location">
    <subcellularLocation>
        <location evidence="1">Cytoplasm</location>
        <location evidence="1">Cytoskeleton</location>
    </subcellularLocation>
</comment>
<dbReference type="GO" id="GO:0060236">
    <property type="term" value="P:regulation of mitotic spindle organization"/>
    <property type="evidence" value="ECO:0007669"/>
    <property type="project" value="InterPro"/>
</dbReference>
<dbReference type="GO" id="GO:0030295">
    <property type="term" value="F:protein kinase activator activity"/>
    <property type="evidence" value="ECO:0007669"/>
    <property type="project" value="TreeGrafter"/>
</dbReference>
<dbReference type="GO" id="GO:0005880">
    <property type="term" value="C:nuclear microtubule"/>
    <property type="evidence" value="ECO:0007669"/>
    <property type="project" value="TreeGrafter"/>
</dbReference>
<keyword evidence="5" id="KW-0206">Cytoskeleton</keyword>
<feature type="region of interest" description="Disordered" evidence="6">
    <location>
        <begin position="393"/>
        <end position="423"/>
    </location>
</feature>
<feature type="domain" description="TPX2 C-terminal" evidence="7">
    <location>
        <begin position="335"/>
        <end position="409"/>
    </location>
</feature>
<evidence type="ECO:0000313" key="8">
    <source>
        <dbReference type="EMBL" id="RAL46810.1"/>
    </source>
</evidence>
<evidence type="ECO:0000259" key="7">
    <source>
        <dbReference type="Pfam" id="PF06886"/>
    </source>
</evidence>
<dbReference type="PANTHER" id="PTHR14326">
    <property type="entry name" value="TARGETING PROTEIN FOR XKLP2"/>
    <property type="match status" value="1"/>
</dbReference>
<evidence type="ECO:0000256" key="6">
    <source>
        <dbReference type="SAM" id="MobiDB-lite"/>
    </source>
</evidence>
<protein>
    <recommendedName>
        <fullName evidence="7">TPX2 C-terminal domain-containing protein</fullName>
    </recommendedName>
</protein>
<feature type="compositionally biased region" description="Polar residues" evidence="6">
    <location>
        <begin position="16"/>
        <end position="31"/>
    </location>
</feature>
<evidence type="ECO:0000256" key="1">
    <source>
        <dbReference type="ARBA" id="ARBA00004245"/>
    </source>
</evidence>
<dbReference type="GO" id="GO:0008017">
    <property type="term" value="F:microtubule binding"/>
    <property type="evidence" value="ECO:0007669"/>
    <property type="project" value="TreeGrafter"/>
</dbReference>
<dbReference type="AlphaFoldDB" id="A0A328DNH7"/>
<organism evidence="8 9">
    <name type="scientific">Cuscuta australis</name>
    <dbReference type="NCBI Taxonomy" id="267555"/>
    <lineage>
        <taxon>Eukaryota</taxon>
        <taxon>Viridiplantae</taxon>
        <taxon>Streptophyta</taxon>
        <taxon>Embryophyta</taxon>
        <taxon>Tracheophyta</taxon>
        <taxon>Spermatophyta</taxon>
        <taxon>Magnoliopsida</taxon>
        <taxon>eudicotyledons</taxon>
        <taxon>Gunneridae</taxon>
        <taxon>Pentapetalae</taxon>
        <taxon>asterids</taxon>
        <taxon>lamiids</taxon>
        <taxon>Solanales</taxon>
        <taxon>Convolvulaceae</taxon>
        <taxon>Cuscuteae</taxon>
        <taxon>Cuscuta</taxon>
        <taxon>Cuscuta subgen. Grammica</taxon>
        <taxon>Cuscuta sect. Cleistogrammica</taxon>
    </lineage>
</organism>
<dbReference type="Proteomes" id="UP000249390">
    <property type="component" value="Unassembled WGS sequence"/>
</dbReference>
<evidence type="ECO:0000256" key="3">
    <source>
        <dbReference type="ARBA" id="ARBA00022490"/>
    </source>
</evidence>
<dbReference type="GO" id="GO:0090307">
    <property type="term" value="P:mitotic spindle assembly"/>
    <property type="evidence" value="ECO:0007669"/>
    <property type="project" value="TreeGrafter"/>
</dbReference>
<evidence type="ECO:0000256" key="5">
    <source>
        <dbReference type="ARBA" id="ARBA00023212"/>
    </source>
</evidence>
<evidence type="ECO:0000256" key="2">
    <source>
        <dbReference type="ARBA" id="ARBA00005885"/>
    </source>
</evidence>
<dbReference type="InterPro" id="IPR009675">
    <property type="entry name" value="TPX2_fam"/>
</dbReference>
<accession>A0A328DNH7</accession>
<feature type="compositionally biased region" description="Polar residues" evidence="6">
    <location>
        <begin position="46"/>
        <end position="78"/>
    </location>
</feature>
<dbReference type="EMBL" id="NQVE01000122">
    <property type="protein sequence ID" value="RAL46810.1"/>
    <property type="molecule type" value="Genomic_DNA"/>
</dbReference>
<dbReference type="PANTHER" id="PTHR14326:SF58">
    <property type="entry name" value="TPX2 (TARGETING PROTEIN FOR XKLP2) PROTEIN FAMILY"/>
    <property type="match status" value="1"/>
</dbReference>
<dbReference type="InterPro" id="IPR027329">
    <property type="entry name" value="TPX2_C"/>
</dbReference>
<sequence length="423" mass="48090">MESFSESSGFCHCNPATENSNPNVTNSGLKESSSPSSRKPARRTQKSGSKNPRSNPSSVVSHSTQKSASKIRSVNSTPAPSPQIRKLDLKIQNPVVLSSPQEKEGEHECVRAAADSIGISRDGYFENHGASIEGEIMLEEFKQGPDAHEVFDERAVSSIKRSREGLLDSGRVLHLVQAFEKLLLREKPNGADEEQEQNQQTEDLAKREFSPPDIILTHERLGLESPCSSLINSIQVCTLRSSAGDRRSRRKSVGSARRHCKRKQMKPISQEPFKLRTELRGKCKEEKFFTKIKQMMEEEERQRVPIAQGLPCTTDAPECLVKPHVKDSTKSIDVVLHSDVRAVERAEFDHQVAEKLNLIEQYKAERERQRMLAEEDRIRRLRKELIPKAHPLPYFDRPFIPQRSQRQPTMPKEPKFHVQPKQR</sequence>
<feature type="region of interest" description="Disordered" evidence="6">
    <location>
        <begin position="245"/>
        <end position="267"/>
    </location>
</feature>
<feature type="region of interest" description="Disordered" evidence="6">
    <location>
        <begin position="1"/>
        <end position="87"/>
    </location>
</feature>
<dbReference type="Pfam" id="PF06886">
    <property type="entry name" value="TPX2"/>
    <property type="match status" value="1"/>
</dbReference>
<feature type="compositionally biased region" description="Basic residues" evidence="6">
    <location>
        <begin position="247"/>
        <end position="265"/>
    </location>
</feature>